<dbReference type="Gene3D" id="2.40.10.500">
    <property type="match status" value="1"/>
</dbReference>
<dbReference type="PROSITE" id="PS51125">
    <property type="entry name" value="NHL"/>
    <property type="match status" value="1"/>
</dbReference>
<organism evidence="3 4">
    <name type="scientific">Acrasis kona</name>
    <dbReference type="NCBI Taxonomy" id="1008807"/>
    <lineage>
        <taxon>Eukaryota</taxon>
        <taxon>Discoba</taxon>
        <taxon>Heterolobosea</taxon>
        <taxon>Tetramitia</taxon>
        <taxon>Eutetramitia</taxon>
        <taxon>Acrasidae</taxon>
        <taxon>Acrasis</taxon>
    </lineage>
</organism>
<dbReference type="Gene3D" id="2.120.10.30">
    <property type="entry name" value="TolB, C-terminal domain"/>
    <property type="match status" value="5"/>
</dbReference>
<dbReference type="Proteomes" id="UP001431209">
    <property type="component" value="Unassembled WGS sequence"/>
</dbReference>
<dbReference type="SUPFAM" id="SSF63829">
    <property type="entry name" value="Calcium-dependent phosphotriesterase"/>
    <property type="match status" value="1"/>
</dbReference>
<evidence type="ECO:0000256" key="2">
    <source>
        <dbReference type="PROSITE-ProRule" id="PRU00504"/>
    </source>
</evidence>
<dbReference type="AlphaFoldDB" id="A0AAW2Z0Z1"/>
<evidence type="ECO:0000313" key="3">
    <source>
        <dbReference type="EMBL" id="KAL0483453.1"/>
    </source>
</evidence>
<reference evidence="3 4" key="1">
    <citation type="submission" date="2024-03" db="EMBL/GenBank/DDBJ databases">
        <title>The Acrasis kona genome and developmental transcriptomes reveal deep origins of eukaryotic multicellular pathways.</title>
        <authorList>
            <person name="Sheikh S."/>
            <person name="Fu C.-J."/>
            <person name="Brown M.W."/>
            <person name="Baldauf S.L."/>
        </authorList>
    </citation>
    <scope>NUCLEOTIDE SEQUENCE [LARGE SCALE GENOMIC DNA]</scope>
    <source>
        <strain evidence="3 4">ATCC MYA-3509</strain>
    </source>
</reference>
<dbReference type="SUPFAM" id="SSF75011">
    <property type="entry name" value="3-carboxy-cis,cis-mucoante lactonizing enzyme"/>
    <property type="match status" value="1"/>
</dbReference>
<dbReference type="PANTHER" id="PTHR46388">
    <property type="entry name" value="NHL REPEAT-CONTAINING PROTEIN 2"/>
    <property type="match status" value="1"/>
</dbReference>
<evidence type="ECO:0000313" key="4">
    <source>
        <dbReference type="Proteomes" id="UP001431209"/>
    </source>
</evidence>
<keyword evidence="1" id="KW-0677">Repeat</keyword>
<feature type="repeat" description="NHL" evidence="2">
    <location>
        <begin position="628"/>
        <end position="672"/>
    </location>
</feature>
<dbReference type="PANTHER" id="PTHR46388:SF2">
    <property type="entry name" value="NHL REPEAT-CONTAINING PROTEIN 2"/>
    <property type="match status" value="1"/>
</dbReference>
<name>A0AAW2Z0Z1_9EUKA</name>
<comment type="caution">
    <text evidence="3">The sequence shown here is derived from an EMBL/GenBank/DDBJ whole genome shotgun (WGS) entry which is preliminary data.</text>
</comment>
<dbReference type="SMART" id="SM00135">
    <property type="entry name" value="LY"/>
    <property type="match status" value="7"/>
</dbReference>
<gene>
    <name evidence="3" type="ORF">AKO1_014725</name>
</gene>
<evidence type="ECO:0000256" key="1">
    <source>
        <dbReference type="ARBA" id="ARBA00022737"/>
    </source>
</evidence>
<dbReference type="SUPFAM" id="SSF101898">
    <property type="entry name" value="NHL repeat"/>
    <property type="match status" value="1"/>
</dbReference>
<dbReference type="EMBL" id="JAOPGA020000962">
    <property type="protein sequence ID" value="KAL0483453.1"/>
    <property type="molecule type" value="Genomic_DNA"/>
</dbReference>
<dbReference type="InterPro" id="IPR000033">
    <property type="entry name" value="LDLR_classB_rpt"/>
</dbReference>
<dbReference type="InterPro" id="IPR001258">
    <property type="entry name" value="NHL_repeat"/>
</dbReference>
<keyword evidence="4" id="KW-1185">Reference proteome</keyword>
<sequence>MVKSWDRNSKNITDIAGNGRYTSTGDGGPAINATFRSISEIDYDHIDNIIYVLDGPSRFIRAIDLKSGMIDSVVSGYSQMSSIALDKIRNLLYFSTNTRIFSYNIITNRVTLLAGTTASSYSGDNGPAFSATFRSITSIKIDHTKDLLYVCDTSSFVIRAINRTSGIIYLLAGTPNDQGTGGDHGPALNAQLSTPYSLDINFDSNILYVSNKFSFHIRSISLQSNYVPAYLPSTSTISTYIDNLAAPLYNSASVNPVSLAIDYEKNLLYFTDDSHRIRAIDRSSGAISIITTSSTTHSPRGLCIDSVNNLLYFADRFHYIKCLNRTSGVISLVAGTGYGYSGDGGPATEAKLAYPREFELDNNVMYIADHHSVVRAIDLYTNTISTFAGKGASYEDGILATNARLSFVRAIKISLDRLYLYIAEPNRIRAVHRLTGIITTIAGSQVAGWNGDNVLAKDVLFNNIYSLEIDRKYGLLYIGEVGRLRVMNLTSNMIKVFSGRGHIGNLSMYVDENLSPIDQGVGEVRGVAVDTINDLVYQSDFINGKIYVSRAFVPPIPDFGIITTIAGTGQSGYLGDTQPAILARLNNPMNNVYDSLYHLLYIADTDNNRVRVLNLTTGIIRMFAGGGSSSTSGILAVNAQLKKPVGIAIDSSRNLVYVSEMEANRIVVIDRSSGIISYLTSAVFDQPTGIVMDKYRDVLYVCDSNRNAVKYIDLSNGSIKNISEIGAPTSLPMGYPFALAYDDFRDVLYIAERDNHRIRAIALSKKHSTILVGNSSQSHGDCPDGVLASNDCINTPLGIAVDPLRNLLYISDSFNSVIRVVNITTNIIKKLAGTRQSPGSMDNVIAIYSQVNGVAGLSFNPVNNMLYVSDRSNHKIRAISLNPVCSESSCIQCNGVNMANTEVCSGRGVCNAPDSWIKL</sequence>
<dbReference type="InterPro" id="IPR011042">
    <property type="entry name" value="6-blade_b-propeller_TolB-like"/>
</dbReference>
<protein>
    <submittedName>
        <fullName evidence="3">Uncharacterized protein</fullName>
    </submittedName>
</protein>
<proteinExistence type="predicted"/>
<accession>A0AAW2Z0Z1</accession>